<dbReference type="InterPro" id="IPR039282">
    <property type="entry name" value="LSU"/>
</dbReference>
<proteinExistence type="predicted"/>
<dbReference type="InterPro" id="IPR051945">
    <property type="entry name" value="RRM_MRD1_RNA_proc_ribogen"/>
</dbReference>
<keyword evidence="3 5" id="KW-0694">RNA-binding</keyword>
<evidence type="ECO:0000256" key="1">
    <source>
        <dbReference type="ARBA" id="ARBA00004123"/>
    </source>
</evidence>
<dbReference type="InterPro" id="IPR000504">
    <property type="entry name" value="RRM_dom"/>
</dbReference>
<dbReference type="Proteomes" id="UP001222027">
    <property type="component" value="Unassembled WGS sequence"/>
</dbReference>
<accession>A0AAV8RDG3</accession>
<keyword evidence="2" id="KW-0677">Repeat</keyword>
<evidence type="ECO:0000256" key="6">
    <source>
        <dbReference type="SAM" id="Coils"/>
    </source>
</evidence>
<dbReference type="PANTHER" id="PTHR48039:SF5">
    <property type="entry name" value="RNA-BINDING PROTEIN 28"/>
    <property type="match status" value="1"/>
</dbReference>
<dbReference type="EMBL" id="JAQQAF010000003">
    <property type="protein sequence ID" value="KAJ8498186.1"/>
    <property type="molecule type" value="Genomic_DNA"/>
</dbReference>
<reference evidence="8 9" key="1">
    <citation type="submission" date="2022-12" db="EMBL/GenBank/DDBJ databases">
        <title>Chromosome-scale assembly of the Ensete ventricosum genome.</title>
        <authorList>
            <person name="Dussert Y."/>
            <person name="Stocks J."/>
            <person name="Wendawek A."/>
            <person name="Woldeyes F."/>
            <person name="Nichols R.A."/>
            <person name="Borrell J.S."/>
        </authorList>
    </citation>
    <scope>NUCLEOTIDE SEQUENCE [LARGE SCALE GENOMIC DNA]</scope>
    <source>
        <strain evidence="9">cv. Maze</strain>
        <tissue evidence="8">Seeds</tissue>
    </source>
</reference>
<dbReference type="InterPro" id="IPR012677">
    <property type="entry name" value="Nucleotide-bd_a/b_plait_sf"/>
</dbReference>
<evidence type="ECO:0000259" key="7">
    <source>
        <dbReference type="PROSITE" id="PS50102"/>
    </source>
</evidence>
<keyword evidence="4" id="KW-0539">Nucleus</keyword>
<dbReference type="GO" id="GO:0003729">
    <property type="term" value="F:mRNA binding"/>
    <property type="evidence" value="ECO:0007669"/>
    <property type="project" value="TreeGrafter"/>
</dbReference>
<dbReference type="PANTHER" id="PTHR48039">
    <property type="entry name" value="RNA-BINDING MOTIF PROTEIN 14B"/>
    <property type="match status" value="1"/>
</dbReference>
<evidence type="ECO:0000256" key="2">
    <source>
        <dbReference type="ARBA" id="ARBA00022737"/>
    </source>
</evidence>
<dbReference type="Gene3D" id="3.30.70.330">
    <property type="match status" value="2"/>
</dbReference>
<protein>
    <recommendedName>
        <fullName evidence="7">RRM domain-containing protein</fullName>
    </recommendedName>
</protein>
<dbReference type="GO" id="GO:0005634">
    <property type="term" value="C:nucleus"/>
    <property type="evidence" value="ECO:0007669"/>
    <property type="project" value="UniProtKB-SubCell"/>
</dbReference>
<gene>
    <name evidence="8" type="ORF">OPV22_008738</name>
</gene>
<comment type="subcellular location">
    <subcellularLocation>
        <location evidence="1">Nucleus</location>
    </subcellularLocation>
</comment>
<sequence length="436" mass="49078">MEKRKRNENSGQNNAGGGHCPSTIFVPNLPYSFKSSELEALFSGVGPVRHCFMVTSKGSEVIRGFGFVQLLMKKKAEMLQSPKFHKPVIQKVKLLKDVKKGKVVIKKHSRGVGFVYFKEHEHALVALRVLNNNPAQEVCRNHIPNIWSMIMELQSVKGTCRQLKQKADHWEKLNSPGHRPIVEFAIDNIQKPRQQKAKLDSVKENKCSCGAFNRRRLSLTVTSLIEWGPLSSWPRDLVLTCSRAHLGLPFVQDALNLDMFFPVPPPCLYSRTLFRPPSPNEIGPHFDRPPNWDSHIVVPSLSVITVKRQADGMAPAMAVHTEGAVRQGLGLGKAAPASEVEELRRRNTELEREVRERRAREEEVRAELERTRARLRVAEEAEESLCAQLGELEAEAVAHARACHLRIKELSDQLELARRAVLSRSSLSLSSLSDES</sequence>
<evidence type="ECO:0000256" key="3">
    <source>
        <dbReference type="ARBA" id="ARBA00022884"/>
    </source>
</evidence>
<dbReference type="Pfam" id="PF24980">
    <property type="entry name" value="LSU"/>
    <property type="match status" value="1"/>
</dbReference>
<dbReference type="PROSITE" id="PS50102">
    <property type="entry name" value="RRM"/>
    <property type="match status" value="1"/>
</dbReference>
<comment type="caution">
    <text evidence="8">The sequence shown here is derived from an EMBL/GenBank/DDBJ whole genome shotgun (WGS) entry which is preliminary data.</text>
</comment>
<feature type="coiled-coil region" evidence="6">
    <location>
        <begin position="340"/>
        <end position="395"/>
    </location>
</feature>
<dbReference type="AlphaFoldDB" id="A0AAV8RDG3"/>
<dbReference type="GO" id="GO:0098869">
    <property type="term" value="P:cellular oxidant detoxification"/>
    <property type="evidence" value="ECO:0007669"/>
    <property type="project" value="InterPro"/>
</dbReference>
<dbReference type="SUPFAM" id="SSF54928">
    <property type="entry name" value="RNA-binding domain, RBD"/>
    <property type="match status" value="1"/>
</dbReference>
<keyword evidence="9" id="KW-1185">Reference proteome</keyword>
<evidence type="ECO:0000313" key="8">
    <source>
        <dbReference type="EMBL" id="KAJ8498186.1"/>
    </source>
</evidence>
<organism evidence="8 9">
    <name type="scientific">Ensete ventricosum</name>
    <name type="common">Abyssinian banana</name>
    <name type="synonym">Musa ensete</name>
    <dbReference type="NCBI Taxonomy" id="4639"/>
    <lineage>
        <taxon>Eukaryota</taxon>
        <taxon>Viridiplantae</taxon>
        <taxon>Streptophyta</taxon>
        <taxon>Embryophyta</taxon>
        <taxon>Tracheophyta</taxon>
        <taxon>Spermatophyta</taxon>
        <taxon>Magnoliopsida</taxon>
        <taxon>Liliopsida</taxon>
        <taxon>Zingiberales</taxon>
        <taxon>Musaceae</taxon>
        <taxon>Ensete</taxon>
    </lineage>
</organism>
<evidence type="ECO:0000256" key="5">
    <source>
        <dbReference type="PROSITE-ProRule" id="PRU00176"/>
    </source>
</evidence>
<dbReference type="InterPro" id="IPR035979">
    <property type="entry name" value="RBD_domain_sf"/>
</dbReference>
<feature type="domain" description="RRM" evidence="7">
    <location>
        <begin position="22"/>
        <end position="111"/>
    </location>
</feature>
<evidence type="ECO:0000256" key="4">
    <source>
        <dbReference type="ARBA" id="ARBA00023242"/>
    </source>
</evidence>
<evidence type="ECO:0000313" key="9">
    <source>
        <dbReference type="Proteomes" id="UP001222027"/>
    </source>
</evidence>
<dbReference type="Pfam" id="PF00076">
    <property type="entry name" value="RRM_1"/>
    <property type="match status" value="1"/>
</dbReference>
<keyword evidence="6" id="KW-0175">Coiled coil</keyword>
<name>A0AAV8RDG3_ENSVE</name>